<dbReference type="Gene3D" id="2.60.40.380">
    <property type="entry name" value="Purple acid phosphatase-like, N-terminal"/>
    <property type="match status" value="1"/>
</dbReference>
<proteinExistence type="predicted"/>
<evidence type="ECO:0000259" key="4">
    <source>
        <dbReference type="Pfam" id="PF16656"/>
    </source>
</evidence>
<feature type="chain" id="PRO_5039150343" evidence="2">
    <location>
        <begin position="31"/>
        <end position="1178"/>
    </location>
</feature>
<evidence type="ECO:0000259" key="3">
    <source>
        <dbReference type="Pfam" id="PF00149"/>
    </source>
</evidence>
<dbReference type="AlphaFoldDB" id="A0A9E2KLQ3"/>
<dbReference type="CDD" id="cd00063">
    <property type="entry name" value="FN3"/>
    <property type="match status" value="1"/>
</dbReference>
<protein>
    <submittedName>
        <fullName evidence="5">Metallophosphoesterase</fullName>
    </submittedName>
</protein>
<dbReference type="PANTHER" id="PTHR43143:SF1">
    <property type="entry name" value="SERINE_THREONINE-PROTEIN PHOSPHATASE CPPED1"/>
    <property type="match status" value="1"/>
</dbReference>
<evidence type="ECO:0000256" key="2">
    <source>
        <dbReference type="SAM" id="SignalP"/>
    </source>
</evidence>
<dbReference type="GO" id="GO:0003993">
    <property type="term" value="F:acid phosphatase activity"/>
    <property type="evidence" value="ECO:0007669"/>
    <property type="project" value="InterPro"/>
</dbReference>
<dbReference type="InterPro" id="IPR003961">
    <property type="entry name" value="FN3_dom"/>
</dbReference>
<dbReference type="SUPFAM" id="SSF49363">
    <property type="entry name" value="Purple acid phosphatase, N-terminal domain"/>
    <property type="match status" value="1"/>
</dbReference>
<reference evidence="5" key="2">
    <citation type="submission" date="2021-04" db="EMBL/GenBank/DDBJ databases">
        <authorList>
            <person name="Gilroy R."/>
        </authorList>
    </citation>
    <scope>NUCLEOTIDE SEQUENCE</scope>
    <source>
        <strain evidence="5">742</strain>
    </source>
</reference>
<dbReference type="InterPro" id="IPR051918">
    <property type="entry name" value="STPP_CPPED1"/>
</dbReference>
<name>A0A9E2KLQ3_9FIRM</name>
<dbReference type="PANTHER" id="PTHR43143">
    <property type="entry name" value="METALLOPHOSPHOESTERASE, CALCINEURIN SUPERFAMILY"/>
    <property type="match status" value="1"/>
</dbReference>
<feature type="domain" description="Purple acid phosphatase N-terminal" evidence="4">
    <location>
        <begin position="679"/>
        <end position="786"/>
    </location>
</feature>
<keyword evidence="1 2" id="KW-0732">Signal</keyword>
<dbReference type="InterPro" id="IPR029052">
    <property type="entry name" value="Metallo-depent_PP-like"/>
</dbReference>
<accession>A0A9E2KLQ3</accession>
<dbReference type="InterPro" id="IPR008963">
    <property type="entry name" value="Purple_acid_Pase-like_N"/>
</dbReference>
<dbReference type="Gene3D" id="3.60.21.10">
    <property type="match status" value="2"/>
</dbReference>
<dbReference type="EMBL" id="JAHLFH010000112">
    <property type="protein sequence ID" value="MBU3819797.1"/>
    <property type="molecule type" value="Genomic_DNA"/>
</dbReference>
<feature type="domain" description="Calcineurin-like phosphoesterase" evidence="3">
    <location>
        <begin position="38"/>
        <end position="298"/>
    </location>
</feature>
<gene>
    <name evidence="5" type="ORF">H9864_05440</name>
</gene>
<organism evidence="5 6">
    <name type="scientific">Candidatus Faecalibacterium intestinavium</name>
    <dbReference type="NCBI Taxonomy" id="2838580"/>
    <lineage>
        <taxon>Bacteria</taxon>
        <taxon>Bacillati</taxon>
        <taxon>Bacillota</taxon>
        <taxon>Clostridia</taxon>
        <taxon>Eubacteriales</taxon>
        <taxon>Oscillospiraceae</taxon>
        <taxon>Faecalibacterium</taxon>
    </lineage>
</organism>
<dbReference type="GO" id="GO:0046872">
    <property type="term" value="F:metal ion binding"/>
    <property type="evidence" value="ECO:0007669"/>
    <property type="project" value="InterPro"/>
</dbReference>
<evidence type="ECO:0000313" key="5">
    <source>
        <dbReference type="EMBL" id="MBU3819797.1"/>
    </source>
</evidence>
<sequence>MLKQFCRRMLSLCLAGAMLLGLLPPVSALAAQPGESSLKICVISDSHYYPLNYVSDCPDYNRYIDADPKLLAESGAILDEAVRMIAEDQPDLILVSGDLTKDGEKQAHLEMAERLRALEQAAGAPVYVINGNHDVYNYSGACTFENGYKEAAETVTPDEFRAIYGEFGYDGAGDAVYYLPPEGKQAGGLSYAVTVEEDYLLLALDSCMYSPDATGLAENQQVTGGRLDEDLLAWAEEQIAAAEAEGKTVVGLMHHALLPHFGMEAELLSEYIVEDWEQAASALADAGLRYLFTGHMHANDIAEYTTLEGNRVVDIETGSLSSWGSPVRTVTLEKGAPLGDGTPRTHESLTVSSRGIKSITFRGVTIADFPAYTVQHLYAESMLSDLVRERLAPLLEDIGNRGVQAVAAELAPGLDLDAAVLNAVQDALLGGKQLELGWGIGRVYVRYRDGAVRLSPSGAAGLVGEITVTDAQILEAVNDLLDQAAALCRESPDLVLDRVASAMGRLSESGVAGIGTAEEKSFYDFLLYVLLSHDAGAENAPDWVREAQSYIQSGRLVTNILQVLLEEATDLVQDLAAHLILDPALLLGRMWEQLTGVKTSLQNLLEVAGLDVRTILDGLVGEYMSDSFLSGMGGLLEEMAGSFIDDPVPDDVLDGEARTILFDGTAEKPAPTAENGLLPDQITMTLGAEAETDRAFSWYTGVMVSTGAVQLSRTADFAEAVTLPAQSTEEERPCPLLNLGLFTTYTTKTVRRHTVRVTGLEPDATYYYRVGCPEQGWWSETACFTTGDPASDSFTFLNLNDSQGMIRSDYETYLDALARAQAQFPGAAFLLHAGDFVDDGSNENYWSMVLDSAASHSMAILPSAGNHEARSSVPGVTQPGAISAHFDLSGLENFPQQDTAGGVYYSFEYQNALFIVLNTNDLTGETGGLSDEQLAWALETARQSDADWKILMLHRSTYSNGPHAEDDDVEALRPQIDRLAALGGIDLVLGGHDHVYNRTPWLSWGAEMENETVPAEYGGETIETAVNPVGAVFVTAGTAGVKNYTQTLLDAVPSAAAFDLSCPVYAGVTIEGQTLVYRAYKVENGESVLIDSFAIDKTGAKARPGWQKAGDLIRALPELPDLPDAGAVEQARAAFDALSPEEQALVPGTEKLAEAERILAALETIAAGQAVTCLLYTS</sequence>
<dbReference type="Proteomes" id="UP000824178">
    <property type="component" value="Unassembled WGS sequence"/>
</dbReference>
<dbReference type="Pfam" id="PF16656">
    <property type="entry name" value="Pur_ac_phosph_N"/>
    <property type="match status" value="1"/>
</dbReference>
<dbReference type="Pfam" id="PF00149">
    <property type="entry name" value="Metallophos"/>
    <property type="match status" value="2"/>
</dbReference>
<feature type="signal peptide" evidence="2">
    <location>
        <begin position="1"/>
        <end position="30"/>
    </location>
</feature>
<evidence type="ECO:0000313" key="6">
    <source>
        <dbReference type="Proteomes" id="UP000824178"/>
    </source>
</evidence>
<dbReference type="SUPFAM" id="SSF56300">
    <property type="entry name" value="Metallo-dependent phosphatases"/>
    <property type="match status" value="2"/>
</dbReference>
<dbReference type="InterPro" id="IPR015914">
    <property type="entry name" value="PAPs_N"/>
</dbReference>
<feature type="domain" description="Calcineurin-like phosphoesterase" evidence="3">
    <location>
        <begin position="810"/>
        <end position="996"/>
    </location>
</feature>
<evidence type="ECO:0000256" key="1">
    <source>
        <dbReference type="ARBA" id="ARBA00022729"/>
    </source>
</evidence>
<reference evidence="5" key="1">
    <citation type="journal article" date="2021" name="PeerJ">
        <title>Extensive microbial diversity within the chicken gut microbiome revealed by metagenomics and culture.</title>
        <authorList>
            <person name="Gilroy R."/>
            <person name="Ravi A."/>
            <person name="Getino M."/>
            <person name="Pursley I."/>
            <person name="Horton D.L."/>
            <person name="Alikhan N.F."/>
            <person name="Baker D."/>
            <person name="Gharbi K."/>
            <person name="Hall N."/>
            <person name="Watson M."/>
            <person name="Adriaenssens E.M."/>
            <person name="Foster-Nyarko E."/>
            <person name="Jarju S."/>
            <person name="Secka A."/>
            <person name="Antonio M."/>
            <person name="Oren A."/>
            <person name="Chaudhuri R.R."/>
            <person name="La Ragione R."/>
            <person name="Hildebrand F."/>
            <person name="Pallen M.J."/>
        </authorList>
    </citation>
    <scope>NUCLEOTIDE SEQUENCE</scope>
    <source>
        <strain evidence="5">742</strain>
    </source>
</reference>
<dbReference type="InterPro" id="IPR004843">
    <property type="entry name" value="Calcineurin-like_PHP"/>
</dbReference>
<comment type="caution">
    <text evidence="5">The sequence shown here is derived from an EMBL/GenBank/DDBJ whole genome shotgun (WGS) entry which is preliminary data.</text>
</comment>
<feature type="non-terminal residue" evidence="5">
    <location>
        <position position="1178"/>
    </location>
</feature>